<accession>A0ABD6BQU9</accession>
<sequence length="157" mass="17233">MVRIHSVGGNAKSSYGVYMSAALINRAKWVNGDSLRITAVDPDIILITHEQMSTERWIELYNAATRGRPVEQMNPAELVQLLAATEGDDGRRPSSVTSLAPLGEAGHRILITDAAKRLELEPGDRVHRRSENGVVVIVPTSKLTDEVKKRIEKVLAV</sequence>
<name>A0ABD6BQU9_9EURY</name>
<comment type="caution">
    <text evidence="1">The sequence shown here is derived from an EMBL/GenBank/DDBJ whole genome shotgun (WGS) entry which is preliminary data.</text>
</comment>
<dbReference type="AlphaFoldDB" id="A0ABD6BQU9"/>
<reference evidence="1 2" key="1">
    <citation type="journal article" date="2019" name="Int. J. Syst. Evol. Microbiol.">
        <title>The Global Catalogue of Microorganisms (GCM) 10K type strain sequencing project: providing services to taxonomists for standard genome sequencing and annotation.</title>
        <authorList>
            <consortium name="The Broad Institute Genomics Platform"/>
            <consortium name="The Broad Institute Genome Sequencing Center for Infectious Disease"/>
            <person name="Wu L."/>
            <person name="Ma J."/>
        </authorList>
    </citation>
    <scope>NUCLEOTIDE SEQUENCE [LARGE SCALE GENOMIC DNA]</scope>
    <source>
        <strain evidence="1 2">CGMCC 1.12859</strain>
    </source>
</reference>
<keyword evidence="2" id="KW-1185">Reference proteome</keyword>
<gene>
    <name evidence="1" type="ORF">ACFSAU_05835</name>
</gene>
<protein>
    <submittedName>
        <fullName evidence="1">Uncharacterized protein</fullName>
    </submittedName>
</protein>
<evidence type="ECO:0000313" key="2">
    <source>
        <dbReference type="Proteomes" id="UP001597139"/>
    </source>
</evidence>
<dbReference type="RefSeq" id="WP_267646552.1">
    <property type="nucleotide sequence ID" value="NZ_JANHGR010000001.1"/>
</dbReference>
<proteinExistence type="predicted"/>
<dbReference type="Proteomes" id="UP001597139">
    <property type="component" value="Unassembled WGS sequence"/>
</dbReference>
<organism evidence="1 2">
    <name type="scientific">Halolamina litorea</name>
    <dbReference type="NCBI Taxonomy" id="1515593"/>
    <lineage>
        <taxon>Archaea</taxon>
        <taxon>Methanobacteriati</taxon>
        <taxon>Methanobacteriota</taxon>
        <taxon>Stenosarchaea group</taxon>
        <taxon>Halobacteria</taxon>
        <taxon>Halobacteriales</taxon>
        <taxon>Haloferacaceae</taxon>
    </lineage>
</organism>
<evidence type="ECO:0000313" key="1">
    <source>
        <dbReference type="EMBL" id="MFD1567004.1"/>
    </source>
</evidence>
<dbReference type="EMBL" id="JBHUCZ010000002">
    <property type="protein sequence ID" value="MFD1567004.1"/>
    <property type="molecule type" value="Genomic_DNA"/>
</dbReference>